<dbReference type="OrthoDB" id="5522043at2"/>
<dbReference type="Proteomes" id="UP000298588">
    <property type="component" value="Chromosome"/>
</dbReference>
<feature type="domain" description="Peroxisomal multifunctional enzyme type 2-like N-terminal" evidence="2">
    <location>
        <begin position="20"/>
        <end position="141"/>
    </location>
</feature>
<dbReference type="KEGG" id="paqt:E8L99_09260"/>
<dbReference type="InterPro" id="IPR029069">
    <property type="entry name" value="HotDog_dom_sf"/>
</dbReference>
<feature type="domain" description="MaoC-like" evidence="1">
    <location>
        <begin position="159"/>
        <end position="271"/>
    </location>
</feature>
<dbReference type="InterPro" id="IPR054357">
    <property type="entry name" value="MFE-2_N"/>
</dbReference>
<dbReference type="AlphaFoldDB" id="A0A4D7QG45"/>
<dbReference type="Pfam" id="PF22622">
    <property type="entry name" value="MFE-2_hydrat-2_N"/>
    <property type="match status" value="1"/>
</dbReference>
<sequence>MPLDAQRLLSIDMLPRSVAYGDREAMLYALAVGLGRTGGDSDLRFVYEDGLAVVPSFATVLAFDDSWLADAGIDLAHVVHGALDIAFEQPFAPAGAVDVAFRIAGLSDKGAGKGGLVHQETILSQNGAAACTVLSSLFVRGGGGFGGSVGRDIPSERLPDRTADDSVVVETRLEQALLFRLLGDRNPLHADPAIARASSFDRPILHGACTFGIACATVLRRFCALDPARLGRFAARFAGPLYPGETLGFSFWIDGDRIGFRAVAVERGAIVLDNGLAIVREA</sequence>
<dbReference type="GO" id="GO:0003857">
    <property type="term" value="F:(3S)-3-hydroxyacyl-CoA dehydrogenase (NAD+) activity"/>
    <property type="evidence" value="ECO:0007669"/>
    <property type="project" value="TreeGrafter"/>
</dbReference>
<evidence type="ECO:0000259" key="2">
    <source>
        <dbReference type="Pfam" id="PF22622"/>
    </source>
</evidence>
<dbReference type="PANTHER" id="PTHR13078">
    <property type="entry name" value="PEROXISOMAL MULTIFUNCTIONAL ENZYME TYPE 2-RELATED"/>
    <property type="match status" value="1"/>
</dbReference>
<dbReference type="SUPFAM" id="SSF54637">
    <property type="entry name" value="Thioesterase/thiol ester dehydrase-isomerase"/>
    <property type="match status" value="2"/>
</dbReference>
<dbReference type="EMBL" id="CP039865">
    <property type="protein sequence ID" value="QCK85935.1"/>
    <property type="molecule type" value="Genomic_DNA"/>
</dbReference>
<evidence type="ECO:0000259" key="1">
    <source>
        <dbReference type="Pfam" id="PF01575"/>
    </source>
</evidence>
<dbReference type="Gene3D" id="3.10.129.10">
    <property type="entry name" value="Hotdog Thioesterase"/>
    <property type="match status" value="1"/>
</dbReference>
<dbReference type="Pfam" id="PF01575">
    <property type="entry name" value="MaoC_dehydratas"/>
    <property type="match status" value="1"/>
</dbReference>
<accession>A0A4D7QG45</accession>
<evidence type="ECO:0000313" key="4">
    <source>
        <dbReference type="Proteomes" id="UP000298588"/>
    </source>
</evidence>
<dbReference type="RefSeq" id="WP_137099267.1">
    <property type="nucleotide sequence ID" value="NZ_CP039865.1"/>
</dbReference>
<organism evidence="3 4">
    <name type="scientific">Phreatobacter aquaticus</name>
    <dbReference type="NCBI Taxonomy" id="2570229"/>
    <lineage>
        <taxon>Bacteria</taxon>
        <taxon>Pseudomonadati</taxon>
        <taxon>Pseudomonadota</taxon>
        <taxon>Alphaproteobacteria</taxon>
        <taxon>Hyphomicrobiales</taxon>
        <taxon>Phreatobacteraceae</taxon>
        <taxon>Phreatobacter</taxon>
    </lineage>
</organism>
<dbReference type="GO" id="GO:0006635">
    <property type="term" value="P:fatty acid beta-oxidation"/>
    <property type="evidence" value="ECO:0007669"/>
    <property type="project" value="TreeGrafter"/>
</dbReference>
<keyword evidence="4" id="KW-1185">Reference proteome</keyword>
<dbReference type="InterPro" id="IPR002539">
    <property type="entry name" value="MaoC-like_dom"/>
</dbReference>
<reference evidence="3 4" key="1">
    <citation type="submission" date="2019-04" db="EMBL/GenBank/DDBJ databases">
        <title>Phreatobacter aquaticus sp. nov.</title>
        <authorList>
            <person name="Choi A."/>
            <person name="Baek K."/>
        </authorList>
    </citation>
    <scope>NUCLEOTIDE SEQUENCE [LARGE SCALE GENOMIC DNA]</scope>
    <source>
        <strain evidence="3 4">NMCR1094</strain>
    </source>
</reference>
<dbReference type="CDD" id="cd03448">
    <property type="entry name" value="HDE_HSD"/>
    <property type="match status" value="1"/>
</dbReference>
<gene>
    <name evidence="3" type="ORF">E8L99_09260</name>
</gene>
<dbReference type="GO" id="GO:0004300">
    <property type="term" value="F:enoyl-CoA hydratase activity"/>
    <property type="evidence" value="ECO:0007669"/>
    <property type="project" value="TreeGrafter"/>
</dbReference>
<protein>
    <submittedName>
        <fullName evidence="3">3-alpha,7-alpha, 12-alpha-trihydroxy-5-beta-cholest-24-enoyl-CoA hydratase</fullName>
    </submittedName>
</protein>
<dbReference type="PANTHER" id="PTHR13078:SF56">
    <property type="entry name" value="PEROXISOMAL MULTIFUNCTIONAL ENZYME TYPE 2"/>
    <property type="match status" value="1"/>
</dbReference>
<dbReference type="GO" id="GO:0044594">
    <property type="term" value="F:17-beta-hydroxysteroid dehydrogenase (NAD+) activity"/>
    <property type="evidence" value="ECO:0007669"/>
    <property type="project" value="TreeGrafter"/>
</dbReference>
<name>A0A4D7QG45_9HYPH</name>
<evidence type="ECO:0000313" key="3">
    <source>
        <dbReference type="EMBL" id="QCK85935.1"/>
    </source>
</evidence>
<proteinExistence type="predicted"/>